<accession>A0A916XNT6</accession>
<evidence type="ECO:0000313" key="2">
    <source>
        <dbReference type="Proteomes" id="UP000637002"/>
    </source>
</evidence>
<dbReference type="SUPFAM" id="SSF51182">
    <property type="entry name" value="RmlC-like cupins"/>
    <property type="match status" value="1"/>
</dbReference>
<name>A0A916XNT6_9HYPH</name>
<proteinExistence type="predicted"/>
<dbReference type="Proteomes" id="UP000637002">
    <property type="component" value="Unassembled WGS sequence"/>
</dbReference>
<comment type="caution">
    <text evidence="1">The sequence shown here is derived from an EMBL/GenBank/DDBJ whole genome shotgun (WGS) entry which is preliminary data.</text>
</comment>
<reference evidence="1" key="1">
    <citation type="journal article" date="2014" name="Int. J. Syst. Evol. Microbiol.">
        <title>Complete genome sequence of Corynebacterium casei LMG S-19264T (=DSM 44701T), isolated from a smear-ripened cheese.</title>
        <authorList>
            <consortium name="US DOE Joint Genome Institute (JGI-PGF)"/>
            <person name="Walter F."/>
            <person name="Albersmeier A."/>
            <person name="Kalinowski J."/>
            <person name="Ruckert C."/>
        </authorList>
    </citation>
    <scope>NUCLEOTIDE SEQUENCE</scope>
    <source>
        <strain evidence="1">CGMCC 1.12919</strain>
    </source>
</reference>
<sequence>MIAKQSRASILADTMHTSFRPKGRRIVWEGTMKCLRIYATPDGESRFDEIDIPTSERPIFPDAAPFELSASYPAARIRFTRIPAGMRVLGYHTVPEPTLTVRLEGSVEYETSDGEVRQVSAGSFVLLEDVQGKGHISRHSPEAQTVLWIALPNGLDLSDG</sequence>
<gene>
    <name evidence="1" type="ORF">GCM10010994_50680</name>
</gene>
<dbReference type="AlphaFoldDB" id="A0A916XNT6"/>
<evidence type="ECO:0000313" key="1">
    <source>
        <dbReference type="EMBL" id="GGC86618.1"/>
    </source>
</evidence>
<reference evidence="1" key="2">
    <citation type="submission" date="2020-09" db="EMBL/GenBank/DDBJ databases">
        <authorList>
            <person name="Sun Q."/>
            <person name="Zhou Y."/>
        </authorList>
    </citation>
    <scope>NUCLEOTIDE SEQUENCE</scope>
    <source>
        <strain evidence="1">CGMCC 1.12919</strain>
    </source>
</reference>
<dbReference type="EMBL" id="BMGG01000010">
    <property type="protein sequence ID" value="GGC86618.1"/>
    <property type="molecule type" value="Genomic_DNA"/>
</dbReference>
<keyword evidence="2" id="KW-1185">Reference proteome</keyword>
<dbReference type="InterPro" id="IPR011051">
    <property type="entry name" value="RmlC_Cupin_sf"/>
</dbReference>
<protein>
    <submittedName>
        <fullName evidence="1">Uncharacterized protein</fullName>
    </submittedName>
</protein>
<organism evidence="1 2">
    <name type="scientific">Chelatococcus reniformis</name>
    <dbReference type="NCBI Taxonomy" id="1494448"/>
    <lineage>
        <taxon>Bacteria</taxon>
        <taxon>Pseudomonadati</taxon>
        <taxon>Pseudomonadota</taxon>
        <taxon>Alphaproteobacteria</taxon>
        <taxon>Hyphomicrobiales</taxon>
        <taxon>Chelatococcaceae</taxon>
        <taxon>Chelatococcus</taxon>
    </lineage>
</organism>